<dbReference type="SUPFAM" id="SSF50475">
    <property type="entry name" value="FMN-binding split barrel"/>
    <property type="match status" value="1"/>
</dbReference>
<dbReference type="PANTHER" id="PTHR34071">
    <property type="entry name" value="5-NITROIMIDAZOLE ANTIBIOTICS RESISTANCE PROTEIN, NIMA-FAMILY-RELATED PROTEIN-RELATED"/>
    <property type="match status" value="1"/>
</dbReference>
<evidence type="ECO:0008006" key="4">
    <source>
        <dbReference type="Google" id="ProtNLM"/>
    </source>
</evidence>
<dbReference type="InterPro" id="IPR012349">
    <property type="entry name" value="Split_barrel_FMN-bd"/>
</dbReference>
<reference evidence="2" key="1">
    <citation type="submission" date="2021-07" db="EMBL/GenBank/DDBJ databases">
        <title>Elsinoe batatas strain:CRI-CJ2 Genome sequencing and assembly.</title>
        <authorList>
            <person name="Huang L."/>
        </authorList>
    </citation>
    <scope>NUCLEOTIDE SEQUENCE</scope>
    <source>
        <strain evidence="2">CRI-CJ2</strain>
    </source>
</reference>
<dbReference type="AlphaFoldDB" id="A0A8K0KVW2"/>
<accession>A0A8K0KVW2</accession>
<sequence>MATYPVTEQTKANRYAERASYDAPLIHSILLASPLTHVSFIPPSTSPDSPPTHPSTLPMLTALAPSPSSPSEKVIYLHGSSLSRLTKLCSTPSGLPVTLSTTLLDGYVLALSPFSHSVNYRSAVIFGRAHLVTSREEILAAMEAITNRLVPSRWENSRVPPTESEIKATGVLRVEIEGASAKVRRGGAHSERRDLKDEGVRGRVWTGVVPVWEEMGQGVEGGDNEVGDVPGYIEGWVRGENGRRRAWAEEGAVDE</sequence>
<organism evidence="2 3">
    <name type="scientific">Elsinoe batatas</name>
    <dbReference type="NCBI Taxonomy" id="2601811"/>
    <lineage>
        <taxon>Eukaryota</taxon>
        <taxon>Fungi</taxon>
        <taxon>Dikarya</taxon>
        <taxon>Ascomycota</taxon>
        <taxon>Pezizomycotina</taxon>
        <taxon>Dothideomycetes</taxon>
        <taxon>Dothideomycetidae</taxon>
        <taxon>Myriangiales</taxon>
        <taxon>Elsinoaceae</taxon>
        <taxon>Elsinoe</taxon>
    </lineage>
</organism>
<evidence type="ECO:0000256" key="1">
    <source>
        <dbReference type="SAM" id="MobiDB-lite"/>
    </source>
</evidence>
<evidence type="ECO:0000313" key="3">
    <source>
        <dbReference type="Proteomes" id="UP000809789"/>
    </source>
</evidence>
<dbReference type="InterPro" id="IPR024747">
    <property type="entry name" value="Pyridox_Oxase-rel"/>
</dbReference>
<dbReference type="Proteomes" id="UP000809789">
    <property type="component" value="Unassembled WGS sequence"/>
</dbReference>
<name>A0A8K0KVW2_9PEZI</name>
<comment type="caution">
    <text evidence="2">The sequence shown here is derived from an EMBL/GenBank/DDBJ whole genome shotgun (WGS) entry which is preliminary data.</text>
</comment>
<feature type="region of interest" description="Disordered" evidence="1">
    <location>
        <begin position="42"/>
        <end position="62"/>
    </location>
</feature>
<dbReference type="Gene3D" id="2.30.110.10">
    <property type="entry name" value="Electron Transport, Fmn-binding Protein, Chain A"/>
    <property type="match status" value="1"/>
</dbReference>
<evidence type="ECO:0000313" key="2">
    <source>
        <dbReference type="EMBL" id="KAG8624889.1"/>
    </source>
</evidence>
<proteinExistence type="predicted"/>
<feature type="compositionally biased region" description="Pro residues" evidence="1">
    <location>
        <begin position="44"/>
        <end position="53"/>
    </location>
</feature>
<dbReference type="PANTHER" id="PTHR34071:SF2">
    <property type="entry name" value="FLAVIN-NUCLEOTIDE-BINDING PROTEIN"/>
    <property type="match status" value="1"/>
</dbReference>
<protein>
    <recommendedName>
        <fullName evidence="4">Flavin-nucleotide-binding protein</fullName>
    </recommendedName>
</protein>
<gene>
    <name evidence="2" type="ORF">KVT40_006640</name>
</gene>
<dbReference type="EMBL" id="JAESVG020000008">
    <property type="protein sequence ID" value="KAG8624889.1"/>
    <property type="molecule type" value="Genomic_DNA"/>
</dbReference>
<keyword evidence="3" id="KW-1185">Reference proteome</keyword>
<dbReference type="Pfam" id="PF12900">
    <property type="entry name" value="Pyridox_ox_2"/>
    <property type="match status" value="1"/>
</dbReference>